<keyword evidence="2" id="KW-1185">Reference proteome</keyword>
<evidence type="ECO:0000313" key="2">
    <source>
        <dbReference type="Proteomes" id="UP000284706"/>
    </source>
</evidence>
<evidence type="ECO:0000313" key="1">
    <source>
        <dbReference type="EMBL" id="PPQ96169.1"/>
    </source>
</evidence>
<dbReference type="InParanoid" id="A0A409XZM0"/>
<gene>
    <name evidence="1" type="ORF">CVT26_004802</name>
</gene>
<proteinExistence type="predicted"/>
<organism evidence="1 2">
    <name type="scientific">Gymnopilus dilepis</name>
    <dbReference type="NCBI Taxonomy" id="231916"/>
    <lineage>
        <taxon>Eukaryota</taxon>
        <taxon>Fungi</taxon>
        <taxon>Dikarya</taxon>
        <taxon>Basidiomycota</taxon>
        <taxon>Agaricomycotina</taxon>
        <taxon>Agaricomycetes</taxon>
        <taxon>Agaricomycetidae</taxon>
        <taxon>Agaricales</taxon>
        <taxon>Agaricineae</taxon>
        <taxon>Hymenogastraceae</taxon>
        <taxon>Gymnopilus</taxon>
    </lineage>
</organism>
<name>A0A409XZM0_9AGAR</name>
<comment type="caution">
    <text evidence="1">The sequence shown here is derived from an EMBL/GenBank/DDBJ whole genome shotgun (WGS) entry which is preliminary data.</text>
</comment>
<accession>A0A409XZM0</accession>
<dbReference type="Proteomes" id="UP000284706">
    <property type="component" value="Unassembled WGS sequence"/>
</dbReference>
<protein>
    <submittedName>
        <fullName evidence="1">Uncharacterized protein</fullName>
    </submittedName>
</protein>
<dbReference type="AlphaFoldDB" id="A0A409XZM0"/>
<dbReference type="EMBL" id="NHYE01001392">
    <property type="protein sequence ID" value="PPQ96169.1"/>
    <property type="molecule type" value="Genomic_DNA"/>
</dbReference>
<reference evidence="1 2" key="1">
    <citation type="journal article" date="2018" name="Evol. Lett.">
        <title>Horizontal gene cluster transfer increased hallucinogenic mushroom diversity.</title>
        <authorList>
            <person name="Reynolds H.T."/>
            <person name="Vijayakumar V."/>
            <person name="Gluck-Thaler E."/>
            <person name="Korotkin H.B."/>
            <person name="Matheny P.B."/>
            <person name="Slot J.C."/>
        </authorList>
    </citation>
    <scope>NUCLEOTIDE SEQUENCE [LARGE SCALE GENOMIC DNA]</scope>
    <source>
        <strain evidence="1 2">SRW20</strain>
    </source>
</reference>
<sequence>MFKFTREAVQSCPFDQAESAENRVLFSRCALRTLDDDGTGGQAARAASRSSMSLDVGKDRLFLETGSGDALGASSALNPYYY</sequence>